<sequence length="88" mass="9540">MLFDVPDAATVIEVLIRARKRERLEENAPKRRETEQHPSRASTTPSTTVGSLGPQVRSHKSLSSVKTGFASEVEGRCVAPPVNGNRGS</sequence>
<evidence type="ECO:0000313" key="2">
    <source>
        <dbReference type="EMBL" id="GJE89308.1"/>
    </source>
</evidence>
<evidence type="ECO:0000313" key="3">
    <source>
        <dbReference type="Proteomes" id="UP000703269"/>
    </source>
</evidence>
<keyword evidence="3" id="KW-1185">Reference proteome</keyword>
<feature type="region of interest" description="Disordered" evidence="1">
    <location>
        <begin position="21"/>
        <end position="69"/>
    </location>
</feature>
<feature type="compositionally biased region" description="Polar residues" evidence="1">
    <location>
        <begin position="39"/>
        <end position="50"/>
    </location>
</feature>
<dbReference type="Proteomes" id="UP000703269">
    <property type="component" value="Unassembled WGS sequence"/>
</dbReference>
<dbReference type="EMBL" id="BPQB01000012">
    <property type="protein sequence ID" value="GJE89308.1"/>
    <property type="molecule type" value="Genomic_DNA"/>
</dbReference>
<gene>
    <name evidence="2" type="ORF">PsYK624_054050</name>
</gene>
<reference evidence="2 3" key="1">
    <citation type="submission" date="2021-08" db="EMBL/GenBank/DDBJ databases">
        <title>Draft Genome Sequence of Phanerochaete sordida strain YK-624.</title>
        <authorList>
            <person name="Mori T."/>
            <person name="Dohra H."/>
            <person name="Suzuki T."/>
            <person name="Kawagishi H."/>
            <person name="Hirai H."/>
        </authorList>
    </citation>
    <scope>NUCLEOTIDE SEQUENCE [LARGE SCALE GENOMIC DNA]</scope>
    <source>
        <strain evidence="2 3">YK-624</strain>
    </source>
</reference>
<accession>A0A9P3LCK3</accession>
<protein>
    <submittedName>
        <fullName evidence="2">Uncharacterized protein</fullName>
    </submittedName>
</protein>
<evidence type="ECO:0000256" key="1">
    <source>
        <dbReference type="SAM" id="MobiDB-lite"/>
    </source>
</evidence>
<proteinExistence type="predicted"/>
<organism evidence="2 3">
    <name type="scientific">Phanerochaete sordida</name>
    <dbReference type="NCBI Taxonomy" id="48140"/>
    <lineage>
        <taxon>Eukaryota</taxon>
        <taxon>Fungi</taxon>
        <taxon>Dikarya</taxon>
        <taxon>Basidiomycota</taxon>
        <taxon>Agaricomycotina</taxon>
        <taxon>Agaricomycetes</taxon>
        <taxon>Polyporales</taxon>
        <taxon>Phanerochaetaceae</taxon>
        <taxon>Phanerochaete</taxon>
    </lineage>
</organism>
<feature type="compositionally biased region" description="Basic and acidic residues" evidence="1">
    <location>
        <begin position="22"/>
        <end position="38"/>
    </location>
</feature>
<comment type="caution">
    <text evidence="2">The sequence shown here is derived from an EMBL/GenBank/DDBJ whole genome shotgun (WGS) entry which is preliminary data.</text>
</comment>
<name>A0A9P3LCK3_9APHY</name>
<dbReference type="AlphaFoldDB" id="A0A9P3LCK3"/>